<feature type="compositionally biased region" description="Basic residues" evidence="15">
    <location>
        <begin position="1041"/>
        <end position="1051"/>
    </location>
</feature>
<dbReference type="GO" id="GO:0000978">
    <property type="term" value="F:RNA polymerase II cis-regulatory region sequence-specific DNA binding"/>
    <property type="evidence" value="ECO:0007669"/>
    <property type="project" value="TreeGrafter"/>
</dbReference>
<feature type="compositionally biased region" description="Polar residues" evidence="15">
    <location>
        <begin position="1538"/>
        <end position="1561"/>
    </location>
</feature>
<feature type="compositionally biased region" description="Polar residues" evidence="15">
    <location>
        <begin position="1368"/>
        <end position="1379"/>
    </location>
</feature>
<evidence type="ECO:0000256" key="5">
    <source>
        <dbReference type="ARBA" id="ARBA00022771"/>
    </source>
</evidence>
<evidence type="ECO:0000256" key="8">
    <source>
        <dbReference type="ARBA" id="ARBA00023125"/>
    </source>
</evidence>
<keyword evidence="8 13" id="KW-0238">DNA-binding</keyword>
<feature type="region of interest" description="Disordered" evidence="15">
    <location>
        <begin position="1024"/>
        <end position="1051"/>
    </location>
</feature>
<feature type="compositionally biased region" description="Low complexity" evidence="15">
    <location>
        <begin position="542"/>
        <end position="566"/>
    </location>
</feature>
<keyword evidence="10" id="KW-0804">Transcription</keyword>
<feature type="compositionally biased region" description="Basic and acidic residues" evidence="15">
    <location>
        <begin position="105"/>
        <end position="116"/>
    </location>
</feature>
<dbReference type="InterPro" id="IPR013087">
    <property type="entry name" value="Znf_C2H2_type"/>
</dbReference>
<reference evidence="18 19" key="2">
    <citation type="journal article" date="2023" name="Mol. Biol. Evol.">
        <title>Genomics of Secondarily Temperate Adaptation in the Only Non-Antarctic Icefish.</title>
        <authorList>
            <person name="Rivera-Colon A.G."/>
            <person name="Rayamajhi N."/>
            <person name="Minhas B.F."/>
            <person name="Madrigal G."/>
            <person name="Bilyk K.T."/>
            <person name="Yoon V."/>
            <person name="Hune M."/>
            <person name="Gregory S."/>
            <person name="Cheng C.H.C."/>
            <person name="Catchen J.M."/>
        </authorList>
    </citation>
    <scope>NUCLEOTIDE SEQUENCE [LARGE SCALE GENOMIC DNA]</scope>
    <source>
        <strain evidence="18">JMC-PN-2008</strain>
    </source>
</reference>
<organism evidence="18 19">
    <name type="scientific">Eleginops maclovinus</name>
    <name type="common">Patagonian blennie</name>
    <name type="synonym">Eleginus maclovinus</name>
    <dbReference type="NCBI Taxonomy" id="56733"/>
    <lineage>
        <taxon>Eukaryota</taxon>
        <taxon>Metazoa</taxon>
        <taxon>Chordata</taxon>
        <taxon>Craniata</taxon>
        <taxon>Vertebrata</taxon>
        <taxon>Euteleostomi</taxon>
        <taxon>Actinopterygii</taxon>
        <taxon>Neopterygii</taxon>
        <taxon>Teleostei</taxon>
        <taxon>Neoteleostei</taxon>
        <taxon>Acanthomorphata</taxon>
        <taxon>Eupercaria</taxon>
        <taxon>Perciformes</taxon>
        <taxon>Notothenioidei</taxon>
        <taxon>Eleginopidae</taxon>
        <taxon>Eleginops</taxon>
    </lineage>
</organism>
<evidence type="ECO:0000259" key="17">
    <source>
        <dbReference type="PROSITE" id="PS50157"/>
    </source>
</evidence>
<dbReference type="SMART" id="SM00355">
    <property type="entry name" value="ZnF_C2H2"/>
    <property type="match status" value="4"/>
</dbReference>
<comment type="subcellular location">
    <subcellularLocation>
        <location evidence="2 13 14">Nucleus</location>
    </subcellularLocation>
</comment>
<feature type="region of interest" description="Disordered" evidence="15">
    <location>
        <begin position="1328"/>
        <end position="1383"/>
    </location>
</feature>
<dbReference type="Pfam" id="PF00046">
    <property type="entry name" value="Homeodomain"/>
    <property type="match status" value="2"/>
</dbReference>
<evidence type="ECO:0000256" key="10">
    <source>
        <dbReference type="ARBA" id="ARBA00023163"/>
    </source>
</evidence>
<dbReference type="PROSITE" id="PS50157">
    <property type="entry name" value="ZINC_FINGER_C2H2_2"/>
    <property type="match status" value="2"/>
</dbReference>
<evidence type="ECO:0000259" key="16">
    <source>
        <dbReference type="PROSITE" id="PS50071"/>
    </source>
</evidence>
<feature type="domain" description="Homeobox" evidence="16">
    <location>
        <begin position="1379"/>
        <end position="1439"/>
    </location>
</feature>
<keyword evidence="4" id="KW-0677">Repeat</keyword>
<dbReference type="GO" id="GO:0045664">
    <property type="term" value="P:regulation of neuron differentiation"/>
    <property type="evidence" value="ECO:0007669"/>
    <property type="project" value="TreeGrafter"/>
</dbReference>
<accession>A0AAN8ACL0</accession>
<dbReference type="SUPFAM" id="SSF46689">
    <property type="entry name" value="Homeodomain-like"/>
    <property type="match status" value="2"/>
</dbReference>
<dbReference type="EMBL" id="JAUZQC010000023">
    <property type="protein sequence ID" value="KAK5850122.1"/>
    <property type="molecule type" value="Genomic_DNA"/>
</dbReference>
<feature type="region of interest" description="Disordered" evidence="15">
    <location>
        <begin position="62"/>
        <end position="162"/>
    </location>
</feature>
<evidence type="ECO:0000256" key="7">
    <source>
        <dbReference type="ARBA" id="ARBA00023015"/>
    </source>
</evidence>
<feature type="region of interest" description="Disordered" evidence="15">
    <location>
        <begin position="1229"/>
        <end position="1280"/>
    </location>
</feature>
<feature type="compositionally biased region" description="Acidic residues" evidence="15">
    <location>
        <begin position="1253"/>
        <end position="1268"/>
    </location>
</feature>
<feature type="domain" description="C2H2-type" evidence="17">
    <location>
        <begin position="168"/>
        <end position="197"/>
    </location>
</feature>
<dbReference type="InterPro" id="IPR051968">
    <property type="entry name" value="ZnFinger_Homeobox_TR"/>
</dbReference>
<feature type="compositionally biased region" description="Basic and acidic residues" evidence="15">
    <location>
        <begin position="819"/>
        <end position="837"/>
    </location>
</feature>
<feature type="compositionally biased region" description="Polar residues" evidence="15">
    <location>
        <begin position="567"/>
        <end position="591"/>
    </location>
</feature>
<keyword evidence="19" id="KW-1185">Reference proteome</keyword>
<evidence type="ECO:0000256" key="1">
    <source>
        <dbReference type="ARBA" id="ARBA00003263"/>
    </source>
</evidence>
<dbReference type="InterPro" id="IPR009057">
    <property type="entry name" value="Homeodomain-like_sf"/>
</dbReference>
<keyword evidence="11 13" id="KW-0539">Nucleus</keyword>
<evidence type="ECO:0008006" key="20">
    <source>
        <dbReference type="Google" id="ProtNLM"/>
    </source>
</evidence>
<dbReference type="PANTHER" id="PTHR45891:SF5">
    <property type="entry name" value="ZINC FINGER HOMEOBOX PROTEIN 4 ISOFORM X1"/>
    <property type="match status" value="1"/>
</dbReference>
<feature type="compositionally biased region" description="Pro residues" evidence="15">
    <location>
        <begin position="1568"/>
        <end position="1577"/>
    </location>
</feature>
<dbReference type="InterPro" id="IPR003604">
    <property type="entry name" value="Matrin/U1-like-C_Znf_C2H2"/>
</dbReference>
<evidence type="ECO:0000256" key="9">
    <source>
        <dbReference type="ARBA" id="ARBA00023155"/>
    </source>
</evidence>
<dbReference type="InterPro" id="IPR001356">
    <property type="entry name" value="HD"/>
</dbReference>
<dbReference type="CDD" id="cd00086">
    <property type="entry name" value="homeodomain"/>
    <property type="match status" value="2"/>
</dbReference>
<feature type="compositionally biased region" description="Polar residues" evidence="15">
    <location>
        <begin position="741"/>
        <end position="755"/>
    </location>
</feature>
<evidence type="ECO:0000313" key="18">
    <source>
        <dbReference type="EMBL" id="KAK5850122.1"/>
    </source>
</evidence>
<evidence type="ECO:0000256" key="11">
    <source>
        <dbReference type="ARBA" id="ARBA00023242"/>
    </source>
</evidence>
<feature type="compositionally biased region" description="Basic residues" evidence="15">
    <location>
        <begin position="724"/>
        <end position="735"/>
    </location>
</feature>
<dbReference type="SMART" id="SM00389">
    <property type="entry name" value="HOX"/>
    <property type="match status" value="3"/>
</dbReference>
<feature type="domain" description="C2H2-type" evidence="17">
    <location>
        <begin position="227"/>
        <end position="256"/>
    </location>
</feature>
<dbReference type="PROSITE" id="PS00027">
    <property type="entry name" value="HOMEOBOX_1"/>
    <property type="match status" value="1"/>
</dbReference>
<feature type="compositionally biased region" description="Basic and acidic residues" evidence="15">
    <location>
        <begin position="1024"/>
        <end position="1040"/>
    </location>
</feature>
<dbReference type="Pfam" id="PF12874">
    <property type="entry name" value="zf-met"/>
    <property type="match status" value="2"/>
</dbReference>
<feature type="region of interest" description="Disordered" evidence="15">
    <location>
        <begin position="706"/>
        <end position="783"/>
    </location>
</feature>
<sequence>MQEESGETFSTESNGVAEWLCPLCQKGQPNRTCLSLHLTEQHSVLPSCVDNLLDIAVIKQGSSGGEGNKSDLESSGAESSQLKRAEVSADPCQSSESSDAIQTPGDKEMEEERIAEPEGGEAGSVPGEEGNQLPGAKQQNTTENTGIPDNSENSVKNGVQSENNTQSFKCNACQETFPGKTALKVHYNSASHIQRMTKGSAKQGGDSDFPAPSVPVLSRPYPLYKPYQCVTCQVSYNHAITLESHMKSVLHQTRSRNAKSAVATASLGGTTTSVLNTVVTTPGSGTSHLVTTTNCAAPGTLMVTTTKKGEQIQTSQVAPSLLPSPVASAQAVSAFLTLLTSSPNNLPHSLLPSLFAAGAAPGAAVPQLVPQPQMVMPLILNGLQAQTQQHQENQQGQLLTQCLPLVGLSAAQQALLTQRLNSLQNLWPSAGVQTNMQPCLEEQKQTIKCEKEEPVSDVSEENGSDQINDGNSLITEDSKKSAQCPNLEGKVKVENNEDNGKAHRDSTTDGDSSTNQLDLEGDKDASLNLSPAGTDKSLRNKNLSPSASVPSNSSLSPLHLNLTLSPDSTPQKSQSGTSPCGSLGTPKSSPNTIALMKNQARDHEMGFIYADLPVLSEFQSEVLWAFFESRSEADAASPAHEDCEALGREVGLSEEDVRRWLSQARYVKQRQRATGLEHLQRLAGFTRHSQSSDNDYDDEESSLIIAEDDVEASGSHAMDLSRTGGKRRQRNLGRRGRGDSCLTSDSENEVYTSVIVSDEESQNGSLRGGPESPAKDGQSELGVGGKVLRSTTVFLSDAEDEYEDEENEGGPRAKRKKLKGEFELDQVEVKKERRDSDVDLELEAQGDPPGLHSHAENPTSAVHSLPLSLAPFSTQFLSPYILSLTPTLLDGSKLPLYPNPPNITRFSSSLLPPSLSSHSQTSHYLSNGGDCESALDLSMGKNNSKSASSSSSLADKIAAQKGQLLDGLGLRPTSKGLVVVQVKPEPVNSMSSNSSMSLINFNNMSKSSIYMRAAEKMNATLLEREREKEKEKEREQEQQQRKSKGKRYRDMRRSRTIIQAEQLDILYGCYFKDPNPGKHEFEQISEWVHLPKKVVQIWFQNMRARERKGEVRFISDGTLAAVGKPLIKFTWPLSKPIFSNKPAPNNSGCITTTPIVRTLIKTEREPVKELAKPVGKKMCPVPIKPKEVSLVSSTTVSPVSSSASAVPKTKHETTSNVTMVKVAPKINTPVLLSPPKDPIPIAPRPVQKRKLDEESDEEKTDDERDNEIEMGSGPGTTNRMVPKLPTALINNRPSPATAVPQKQNGLSYWTPKVPIKINTLSREQLALPTHSSPRTIPPPPTPSIAPVSPNTPVSAKVASPSTPVVAKSSPTESSFLPHSSSRRPRTHLSCLQLSILQSCYETCAHPNAMECEAIGTELNLPLKVVQIWFQNTRAKEKRWRLQQEKMSPLSGGKVDMSSGSYLQYNALKANRPILPKPVQLTVTESPASPVAGQPVPKETLTGRCDACSISFESRAAARAHVFSPRHLATLRTTNFGQPTTLVNKNGTSSQVPQSTPVTSSGGEMVIDSPPPTATSNS</sequence>
<dbReference type="PANTHER" id="PTHR45891">
    <property type="entry name" value="ZINC FINGER HOMEOBOX PROTEIN"/>
    <property type="match status" value="1"/>
</dbReference>
<dbReference type="GO" id="GO:0000981">
    <property type="term" value="F:DNA-binding transcription factor activity, RNA polymerase II-specific"/>
    <property type="evidence" value="ECO:0007669"/>
    <property type="project" value="InterPro"/>
</dbReference>
<keyword evidence="5 12" id="KW-0863">Zinc-finger</keyword>
<dbReference type="PROSITE" id="PS00028">
    <property type="entry name" value="ZINC_FINGER_C2H2_1"/>
    <property type="match status" value="2"/>
</dbReference>
<dbReference type="SMART" id="SM00451">
    <property type="entry name" value="ZnF_U1"/>
    <property type="match status" value="3"/>
</dbReference>
<comment type="caution">
    <text evidence="18">The sequence shown here is derived from an EMBL/GenBank/DDBJ whole genome shotgun (WGS) entry which is preliminary data.</text>
</comment>
<dbReference type="Gene3D" id="3.30.160.60">
    <property type="entry name" value="Classic Zinc Finger"/>
    <property type="match status" value="1"/>
</dbReference>
<feature type="DNA-binding region" description="Homeobox" evidence="13">
    <location>
        <begin position="1381"/>
        <end position="1440"/>
    </location>
</feature>
<dbReference type="Proteomes" id="UP001346869">
    <property type="component" value="Unassembled WGS sequence"/>
</dbReference>
<feature type="region of interest" description="Disordered" evidence="15">
    <location>
        <begin position="1538"/>
        <end position="1577"/>
    </location>
</feature>
<evidence type="ECO:0000256" key="12">
    <source>
        <dbReference type="PROSITE-ProRule" id="PRU00042"/>
    </source>
</evidence>
<evidence type="ECO:0000256" key="3">
    <source>
        <dbReference type="ARBA" id="ARBA00022723"/>
    </source>
</evidence>
<keyword evidence="3" id="KW-0479">Metal-binding</keyword>
<comment type="function">
    <text evidence="1">Sequence-specific transcription factor which is part of a developmental regulatory system that provides cells with specific positional identities on the anterior-posterior axis.</text>
</comment>
<evidence type="ECO:0000256" key="15">
    <source>
        <dbReference type="SAM" id="MobiDB-lite"/>
    </source>
</evidence>
<evidence type="ECO:0000256" key="14">
    <source>
        <dbReference type="RuleBase" id="RU000682"/>
    </source>
</evidence>
<feature type="region of interest" description="Disordered" evidence="15">
    <location>
        <begin position="796"/>
        <end position="859"/>
    </location>
</feature>
<proteinExistence type="predicted"/>
<name>A0AAN8ACL0_ELEMC</name>
<gene>
    <name evidence="18" type="ORF">PBY51_014399</name>
</gene>
<keyword evidence="9 13" id="KW-0371">Homeobox</keyword>
<feature type="compositionally biased region" description="Basic and acidic residues" evidence="15">
    <location>
        <begin position="489"/>
        <end position="507"/>
    </location>
</feature>
<feature type="domain" description="Homeobox" evidence="16">
    <location>
        <begin position="1049"/>
        <end position="1109"/>
    </location>
</feature>
<protein>
    <recommendedName>
        <fullName evidence="20">Zinc finger homeobox 2</fullName>
    </recommendedName>
</protein>
<evidence type="ECO:0000256" key="2">
    <source>
        <dbReference type="ARBA" id="ARBA00004123"/>
    </source>
</evidence>
<evidence type="ECO:0000256" key="13">
    <source>
        <dbReference type="PROSITE-ProRule" id="PRU00108"/>
    </source>
</evidence>
<reference evidence="18 19" key="1">
    <citation type="journal article" date="2023" name="Genes (Basel)">
        <title>Chromosome-Level Genome Assembly and Circadian Gene Repertoire of the Patagonia Blennie Eleginops maclovinus-The Closest Ancestral Proxy of Antarctic Cryonotothenioids.</title>
        <authorList>
            <person name="Cheng C.C."/>
            <person name="Rivera-Colon A.G."/>
            <person name="Minhas B.F."/>
            <person name="Wilson L."/>
            <person name="Rayamajhi N."/>
            <person name="Vargas-Chacoff L."/>
            <person name="Catchen J.M."/>
        </authorList>
    </citation>
    <scope>NUCLEOTIDE SEQUENCE [LARGE SCALE GENOMIC DNA]</scope>
    <source>
        <strain evidence="18">JMC-PN-2008</strain>
    </source>
</reference>
<feature type="compositionally biased region" description="Acidic residues" evidence="15">
    <location>
        <begin position="797"/>
        <end position="808"/>
    </location>
</feature>
<dbReference type="Gene3D" id="1.10.10.60">
    <property type="entry name" value="Homeodomain-like"/>
    <property type="match status" value="3"/>
</dbReference>
<dbReference type="SUPFAM" id="SSF57667">
    <property type="entry name" value="beta-beta-alpha zinc fingers"/>
    <property type="match status" value="2"/>
</dbReference>
<keyword evidence="6" id="KW-0862">Zinc</keyword>
<evidence type="ECO:0000313" key="19">
    <source>
        <dbReference type="Proteomes" id="UP001346869"/>
    </source>
</evidence>
<feature type="region of interest" description="Disordered" evidence="15">
    <location>
        <begin position="447"/>
        <end position="591"/>
    </location>
</feature>
<feature type="compositionally biased region" description="Polar residues" evidence="15">
    <location>
        <begin position="137"/>
        <end position="162"/>
    </location>
</feature>
<feature type="compositionally biased region" description="Polar residues" evidence="15">
    <location>
        <begin position="464"/>
        <end position="475"/>
    </location>
</feature>
<dbReference type="InterPro" id="IPR036236">
    <property type="entry name" value="Znf_C2H2_sf"/>
</dbReference>
<dbReference type="GO" id="GO:0005634">
    <property type="term" value="C:nucleus"/>
    <property type="evidence" value="ECO:0007669"/>
    <property type="project" value="UniProtKB-SubCell"/>
</dbReference>
<dbReference type="PROSITE" id="PS50071">
    <property type="entry name" value="HOMEOBOX_2"/>
    <property type="match status" value="2"/>
</dbReference>
<keyword evidence="7" id="KW-0805">Transcription regulation</keyword>
<dbReference type="GO" id="GO:0008270">
    <property type="term" value="F:zinc ion binding"/>
    <property type="evidence" value="ECO:0007669"/>
    <property type="project" value="UniProtKB-KW"/>
</dbReference>
<evidence type="ECO:0000256" key="4">
    <source>
        <dbReference type="ARBA" id="ARBA00022737"/>
    </source>
</evidence>
<feature type="DNA-binding region" description="Homeobox" evidence="13">
    <location>
        <begin position="1051"/>
        <end position="1110"/>
    </location>
</feature>
<evidence type="ECO:0000256" key="6">
    <source>
        <dbReference type="ARBA" id="ARBA00022833"/>
    </source>
</evidence>
<dbReference type="InterPro" id="IPR017970">
    <property type="entry name" value="Homeobox_CS"/>
</dbReference>
<feature type="compositionally biased region" description="Polar residues" evidence="15">
    <location>
        <begin position="91"/>
        <end position="101"/>
    </location>
</feature>